<dbReference type="EMBL" id="JXTB01000687">
    <property type="protein sequence ID" value="PON33992.1"/>
    <property type="molecule type" value="Genomic_DNA"/>
</dbReference>
<evidence type="ECO:0000313" key="2">
    <source>
        <dbReference type="EMBL" id="PON33992.1"/>
    </source>
</evidence>
<evidence type="ECO:0000313" key="3">
    <source>
        <dbReference type="Proteomes" id="UP000237105"/>
    </source>
</evidence>
<reference evidence="3" key="1">
    <citation type="submission" date="2016-06" db="EMBL/GenBank/DDBJ databases">
        <title>Parallel loss of symbiosis genes in relatives of nitrogen-fixing non-legume Parasponia.</title>
        <authorList>
            <person name="Van Velzen R."/>
            <person name="Holmer R."/>
            <person name="Bu F."/>
            <person name="Rutten L."/>
            <person name="Van Zeijl A."/>
            <person name="Liu W."/>
            <person name="Santuari L."/>
            <person name="Cao Q."/>
            <person name="Sharma T."/>
            <person name="Shen D."/>
            <person name="Roswanjaya Y."/>
            <person name="Wardhani T."/>
            <person name="Kalhor M.S."/>
            <person name="Jansen J."/>
            <person name="Van den Hoogen J."/>
            <person name="Gungor B."/>
            <person name="Hartog M."/>
            <person name="Hontelez J."/>
            <person name="Verver J."/>
            <person name="Yang W.-C."/>
            <person name="Schijlen E."/>
            <person name="Repin R."/>
            <person name="Schilthuizen M."/>
            <person name="Schranz E."/>
            <person name="Heidstra R."/>
            <person name="Miyata K."/>
            <person name="Fedorova E."/>
            <person name="Kohlen W."/>
            <person name="Bisseling T."/>
            <person name="Smit S."/>
            <person name="Geurts R."/>
        </authorList>
    </citation>
    <scope>NUCLEOTIDE SEQUENCE [LARGE SCALE GENOMIC DNA]</scope>
    <source>
        <strain evidence="3">cv. WU1-14</strain>
    </source>
</reference>
<gene>
    <name evidence="2" type="ORF">PanWU01x14_348110</name>
</gene>
<dbReference type="AlphaFoldDB" id="A0A2P5ABS4"/>
<feature type="region of interest" description="Disordered" evidence="1">
    <location>
        <begin position="16"/>
        <end position="61"/>
    </location>
</feature>
<dbReference type="Proteomes" id="UP000237105">
    <property type="component" value="Unassembled WGS sequence"/>
</dbReference>
<proteinExistence type="predicted"/>
<protein>
    <submittedName>
        <fullName evidence="2">Uncharacterized protein</fullName>
    </submittedName>
</protein>
<evidence type="ECO:0000256" key="1">
    <source>
        <dbReference type="SAM" id="MobiDB-lite"/>
    </source>
</evidence>
<keyword evidence="3" id="KW-1185">Reference proteome</keyword>
<name>A0A2P5ABS4_PARAD</name>
<sequence length="80" mass="8760">MMQKWEKSEAKLNLSRGACAAAQPSGTVVKTQPKTRDVCTATQARSHGRAMTSEPISSGPMAWPCHPLVQKRFKCHLVLP</sequence>
<organism evidence="2 3">
    <name type="scientific">Parasponia andersonii</name>
    <name type="common">Sponia andersonii</name>
    <dbReference type="NCBI Taxonomy" id="3476"/>
    <lineage>
        <taxon>Eukaryota</taxon>
        <taxon>Viridiplantae</taxon>
        <taxon>Streptophyta</taxon>
        <taxon>Embryophyta</taxon>
        <taxon>Tracheophyta</taxon>
        <taxon>Spermatophyta</taxon>
        <taxon>Magnoliopsida</taxon>
        <taxon>eudicotyledons</taxon>
        <taxon>Gunneridae</taxon>
        <taxon>Pentapetalae</taxon>
        <taxon>rosids</taxon>
        <taxon>fabids</taxon>
        <taxon>Rosales</taxon>
        <taxon>Cannabaceae</taxon>
        <taxon>Parasponia</taxon>
    </lineage>
</organism>
<accession>A0A2P5ABS4</accession>
<comment type="caution">
    <text evidence="2">The sequence shown here is derived from an EMBL/GenBank/DDBJ whole genome shotgun (WGS) entry which is preliminary data.</text>
</comment>